<proteinExistence type="predicted"/>
<protein>
    <submittedName>
        <fullName evidence="1">Uncharacterized protein</fullName>
    </submittedName>
</protein>
<evidence type="ECO:0000313" key="1">
    <source>
        <dbReference type="EMBL" id="JAH12969.1"/>
    </source>
</evidence>
<dbReference type="EMBL" id="GBXM01095608">
    <property type="protein sequence ID" value="JAH12969.1"/>
    <property type="molecule type" value="Transcribed_RNA"/>
</dbReference>
<dbReference type="AlphaFoldDB" id="A0A0E9Q895"/>
<accession>A0A0E9Q895</accession>
<reference evidence="1" key="2">
    <citation type="journal article" date="2015" name="Fish Shellfish Immunol.">
        <title>Early steps in the European eel (Anguilla anguilla)-Vibrio vulnificus interaction in the gills: Role of the RtxA13 toxin.</title>
        <authorList>
            <person name="Callol A."/>
            <person name="Pajuelo D."/>
            <person name="Ebbesson L."/>
            <person name="Teles M."/>
            <person name="MacKenzie S."/>
            <person name="Amaro C."/>
        </authorList>
    </citation>
    <scope>NUCLEOTIDE SEQUENCE</scope>
</reference>
<sequence>MLNTCCIWFVPIKYGTFFNRHVLALLTHSECVWFCWK</sequence>
<name>A0A0E9Q895_ANGAN</name>
<organism evidence="1">
    <name type="scientific">Anguilla anguilla</name>
    <name type="common">European freshwater eel</name>
    <name type="synonym">Muraena anguilla</name>
    <dbReference type="NCBI Taxonomy" id="7936"/>
    <lineage>
        <taxon>Eukaryota</taxon>
        <taxon>Metazoa</taxon>
        <taxon>Chordata</taxon>
        <taxon>Craniata</taxon>
        <taxon>Vertebrata</taxon>
        <taxon>Euteleostomi</taxon>
        <taxon>Actinopterygii</taxon>
        <taxon>Neopterygii</taxon>
        <taxon>Teleostei</taxon>
        <taxon>Anguilliformes</taxon>
        <taxon>Anguillidae</taxon>
        <taxon>Anguilla</taxon>
    </lineage>
</organism>
<reference evidence="1" key="1">
    <citation type="submission" date="2014-11" db="EMBL/GenBank/DDBJ databases">
        <authorList>
            <person name="Amaro Gonzalez C."/>
        </authorList>
    </citation>
    <scope>NUCLEOTIDE SEQUENCE</scope>
</reference>